<organism evidence="2 3">
    <name type="scientific">Phytophthora lilii</name>
    <dbReference type="NCBI Taxonomy" id="2077276"/>
    <lineage>
        <taxon>Eukaryota</taxon>
        <taxon>Sar</taxon>
        <taxon>Stramenopiles</taxon>
        <taxon>Oomycota</taxon>
        <taxon>Peronosporomycetes</taxon>
        <taxon>Peronosporales</taxon>
        <taxon>Peronosporaceae</taxon>
        <taxon>Phytophthora</taxon>
    </lineage>
</organism>
<evidence type="ECO:0000256" key="1">
    <source>
        <dbReference type="SAM" id="Coils"/>
    </source>
</evidence>
<dbReference type="Proteomes" id="UP001165083">
    <property type="component" value="Unassembled WGS sequence"/>
</dbReference>
<feature type="coiled-coil region" evidence="1">
    <location>
        <begin position="1190"/>
        <end position="1259"/>
    </location>
</feature>
<dbReference type="Gene3D" id="2.130.10.10">
    <property type="entry name" value="YVTN repeat-like/Quinoprotein amine dehydrogenase"/>
    <property type="match status" value="1"/>
</dbReference>
<accession>A0A9W6U8I4</accession>
<dbReference type="EMBL" id="BSXW01000689">
    <property type="protein sequence ID" value="GMF27976.1"/>
    <property type="molecule type" value="Genomic_DNA"/>
</dbReference>
<proteinExistence type="predicted"/>
<dbReference type="OrthoDB" id="67226at2759"/>
<dbReference type="SUPFAM" id="SSF50978">
    <property type="entry name" value="WD40 repeat-like"/>
    <property type="match status" value="1"/>
</dbReference>
<feature type="coiled-coil region" evidence="1">
    <location>
        <begin position="1118"/>
        <end position="1145"/>
    </location>
</feature>
<dbReference type="PANTHER" id="PTHR32215:SF0">
    <property type="entry name" value="CILIA- AND FLAGELLA-ASSOCIATED PROTEIN 57"/>
    <property type="match status" value="1"/>
</dbReference>
<dbReference type="InterPro" id="IPR052993">
    <property type="entry name" value="CFA-57"/>
</dbReference>
<keyword evidence="3" id="KW-1185">Reference proteome</keyword>
<evidence type="ECO:0000313" key="2">
    <source>
        <dbReference type="EMBL" id="GMF27976.1"/>
    </source>
</evidence>
<evidence type="ECO:0000313" key="3">
    <source>
        <dbReference type="Proteomes" id="UP001165083"/>
    </source>
</evidence>
<keyword evidence="1" id="KW-0175">Coiled coil</keyword>
<comment type="caution">
    <text evidence="2">The sequence shown here is derived from an EMBL/GenBank/DDBJ whole genome shotgun (WGS) entry which is preliminary data.</text>
</comment>
<feature type="coiled-coil region" evidence="1">
    <location>
        <begin position="852"/>
        <end position="951"/>
    </location>
</feature>
<dbReference type="InterPro" id="IPR015943">
    <property type="entry name" value="WD40/YVTN_repeat-like_dom_sf"/>
</dbReference>
<protein>
    <submittedName>
        <fullName evidence="2">Unnamed protein product</fullName>
    </submittedName>
</protein>
<reference evidence="2" key="1">
    <citation type="submission" date="2023-04" db="EMBL/GenBank/DDBJ databases">
        <title>Phytophthora lilii NBRC 32176.</title>
        <authorList>
            <person name="Ichikawa N."/>
            <person name="Sato H."/>
            <person name="Tonouchi N."/>
        </authorList>
    </citation>
    <scope>NUCLEOTIDE SEQUENCE</scope>
    <source>
        <strain evidence="2">NBRC 32176</strain>
    </source>
</reference>
<dbReference type="PANTHER" id="PTHR32215">
    <property type="entry name" value="CILIA- AND FLAGELLA-ASSOCIATED PROTEIN 57"/>
    <property type="match status" value="1"/>
</dbReference>
<feature type="coiled-coil region" evidence="1">
    <location>
        <begin position="790"/>
        <end position="817"/>
    </location>
</feature>
<dbReference type="InterPro" id="IPR036322">
    <property type="entry name" value="WD40_repeat_dom_sf"/>
</dbReference>
<feature type="coiled-coil region" evidence="1">
    <location>
        <begin position="1010"/>
        <end position="1040"/>
    </location>
</feature>
<gene>
    <name evidence="2" type="ORF">Plil01_001174100</name>
</gene>
<name>A0A9W6U8I4_9STRA</name>
<sequence length="1353" mass="150956">MRDGISPSTESAAPPTLVPVNGNGLSTSFRDVLLPLSRQELVLAIGKYVVLQNTQTQELIFVTGQEQTSGPLGDISAMALCGKRRHLAVCRAAVKVEDGTGDNTSSPASISIYNVTAKTDKANVATGKEGSRRIVLLKTLTVTWTDRFVGTALSPDGKLVSGQAANASWSVGVWDWGRGRQVALSDVHCRVSRVRFNVIDMAQLSTSGGSLLRIWTLCEYTLKPLASFKSGDETKDKSVVSYADHAWLPDDVLVALLEDGDVQLIVNAELVQTLRAVHKGLGRLLCMSPLNNGEGVVVGGTHGIVSVIRVASKMLKANEKELHLQRRMRVPNTYVPLGVTTDPAAATLVCCTEKGYGAYDLSNLCLLRGDDETIALSSLSSTPLSQQMERLSAASRRPCFAAVCRLPDGDAAIHVWNQTDCHECFIAHSLEQQLPLSLDVHPAGSELLVTFLSKLQIFFVLHDSLRLGFEMPQKQLSLAQYSPSGALFAAVHTTNKIVFVYRGLSRVQREPQLVGSFRDFRETIDLFRWAVHDSSFFAVDAAGELRHCQLRWQAGGEVDDLVDTQSLAQTLGPDNVVVAFATSYMDHECHDYAVFVAEKRANKRSGSSRCILRAWVNGELAFDALHSSHGGGAGEMMRFEITALEAGPGLGANTSSDGNIYSNLLFAGTVNGAVVIFGWKRGPRSSEGHASVLLTQAIKRVDLHTTPTASLFYAVRSRLLFSNAQSGVVLACKLCRENAGDTDSSTVMTIAIRDDQNLHDLSINTFTSICQSEELAVYDRNKVELGRLKLLDLDGELQQFKMENEMLNRQVNEQRTRFEATLQSERAVYARSAEKGQKALRAELDVRLGGAIDEREKKLRSLSEDARSAQDHYLVTLEKLQTECDSLREQLHAAKLDLEDEKKRAQEQEVQLEYESNKKFREAKVHYDTTHKKLADELETTQRKLQEVLCQQDQDHLVQLGLLASSIDKEKQKGAIQLAEQNGKAAALNQEVKMLLGALNQKDGELQQMCFDYEERLREMEALREKLADEKALTKRVMREKEEIGVQLTEQRRLFENLQRLDGVHRSQLELLQKHILPKDRELAHMQEHLTQLHDANQEVVVQANISDRLRIETSCLARKLERDLETALKRLERVRHSIVVLQEELGELVKRSAVQEKSTLVTEIGRLHKRMTRQLDALQARGDSADEVNAELHRQNRFLLKNKHSLRRQVEAGNREKHKLAAALSYQNASLVTELNTYRKANKELERRLQRYEELGTKGYSTIRGIVSSRLEANQDQNNSVEVPEIDDINTDLEGRKLVQSTEAIQLPEDTKVVSSRNRDHAYIFTDRRELVRAKPRPKSAAVIGSRRNTLF</sequence>